<sequence length="163" mass="18249">MSIAKDLARIAVQEHELQFTSFDEETAWRLGSRLRSLAVERGGKLVIDVRRFGQPLFYTALPGTAPDNVEWVRRKSNVTARFHRSSYAIGLEMEQKSSNLFERYGLAVADYASHGGCFPLRVLNAGIIGSVTVSGLPQRADHELVVEALCLELERSFETLRLP</sequence>
<comment type="caution">
    <text evidence="2">The sequence shown here is derived from an EMBL/GenBank/DDBJ whole genome shotgun (WGS) entry which is preliminary data.</text>
</comment>
<dbReference type="HAMAP" id="MF_00761">
    <property type="entry name" value="UPF0303"/>
    <property type="match status" value="1"/>
</dbReference>
<evidence type="ECO:0000313" key="2">
    <source>
        <dbReference type="EMBL" id="MBB6144220.1"/>
    </source>
</evidence>
<comment type="similarity">
    <text evidence="1">Belongs to the UPF0303 family.</text>
</comment>
<evidence type="ECO:0000256" key="1">
    <source>
        <dbReference type="HAMAP-Rule" id="MF_00761"/>
    </source>
</evidence>
<gene>
    <name evidence="2" type="ORF">HNQ77_002172</name>
</gene>
<dbReference type="InterPro" id="IPR038084">
    <property type="entry name" value="PduO/GlcC-like_sf"/>
</dbReference>
<organism evidence="2 3">
    <name type="scientific">Silvibacterium bohemicum</name>
    <dbReference type="NCBI Taxonomy" id="1577686"/>
    <lineage>
        <taxon>Bacteria</taxon>
        <taxon>Pseudomonadati</taxon>
        <taxon>Acidobacteriota</taxon>
        <taxon>Terriglobia</taxon>
        <taxon>Terriglobales</taxon>
        <taxon>Acidobacteriaceae</taxon>
        <taxon>Silvibacterium</taxon>
    </lineage>
</organism>
<dbReference type="PANTHER" id="PTHR28255">
    <property type="match status" value="1"/>
</dbReference>
<dbReference type="InterPro" id="IPR010371">
    <property type="entry name" value="YBR137W-like"/>
</dbReference>
<dbReference type="PIRSF" id="PIRSF008757">
    <property type="entry name" value="UCP008757"/>
    <property type="match status" value="1"/>
</dbReference>
<dbReference type="Proteomes" id="UP000538666">
    <property type="component" value="Unassembled WGS sequence"/>
</dbReference>
<keyword evidence="3" id="KW-1185">Reference proteome</keyword>
<dbReference type="EMBL" id="JACHEK010000004">
    <property type="protein sequence ID" value="MBB6144220.1"/>
    <property type="molecule type" value="Genomic_DNA"/>
</dbReference>
<name>A0A841JST8_9BACT</name>
<dbReference type="PANTHER" id="PTHR28255:SF1">
    <property type="entry name" value="UPF0303 PROTEIN YBR137W"/>
    <property type="match status" value="1"/>
</dbReference>
<proteinExistence type="inferred from homology"/>
<dbReference type="Gene3D" id="3.30.450.150">
    <property type="entry name" value="Haem-degrading domain"/>
    <property type="match status" value="1"/>
</dbReference>
<dbReference type="NCBIfam" id="NF002696">
    <property type="entry name" value="PRK02487.1-5"/>
    <property type="match status" value="1"/>
</dbReference>
<dbReference type="AlphaFoldDB" id="A0A841JST8"/>
<accession>A0A841JST8</accession>
<dbReference type="RefSeq" id="WP_050059122.1">
    <property type="nucleotide sequence ID" value="NZ_JACHEK010000004.1"/>
</dbReference>
<dbReference type="SUPFAM" id="SSF143744">
    <property type="entry name" value="GlcG-like"/>
    <property type="match status" value="1"/>
</dbReference>
<reference evidence="2 3" key="1">
    <citation type="submission" date="2020-08" db="EMBL/GenBank/DDBJ databases">
        <title>Genomic Encyclopedia of Type Strains, Phase IV (KMG-IV): sequencing the most valuable type-strain genomes for metagenomic binning, comparative biology and taxonomic classification.</title>
        <authorList>
            <person name="Goeker M."/>
        </authorList>
    </citation>
    <scope>NUCLEOTIDE SEQUENCE [LARGE SCALE GENOMIC DNA]</scope>
    <source>
        <strain evidence="2 3">DSM 103733</strain>
    </source>
</reference>
<protein>
    <recommendedName>
        <fullName evidence="1">UPF0303 protein HNQ77_002172</fullName>
    </recommendedName>
</protein>
<evidence type="ECO:0000313" key="3">
    <source>
        <dbReference type="Proteomes" id="UP000538666"/>
    </source>
</evidence>
<dbReference type="Pfam" id="PF03928">
    <property type="entry name" value="HbpS-like"/>
    <property type="match status" value="1"/>
</dbReference>
<dbReference type="InterPro" id="IPR005624">
    <property type="entry name" value="PduO/GlcC-like"/>
</dbReference>
<dbReference type="OrthoDB" id="9815315at2"/>